<dbReference type="Gene3D" id="1.20.1070.10">
    <property type="entry name" value="Rhodopsin 7-helix transmembrane proteins"/>
    <property type="match status" value="1"/>
</dbReference>
<keyword evidence="6" id="KW-0675">Receptor</keyword>
<dbReference type="GO" id="GO:0016020">
    <property type="term" value="C:membrane"/>
    <property type="evidence" value="ECO:0007669"/>
    <property type="project" value="UniProtKB-SubCell"/>
</dbReference>
<dbReference type="Ensembl" id="ENSCPGT00000011069.1">
    <property type="protein sequence ID" value="ENSCPGP00000010084.1"/>
    <property type="gene ID" value="ENSCPGG00000007168.1"/>
</dbReference>
<dbReference type="InterPro" id="IPR017452">
    <property type="entry name" value="GPCR_Rhodpsn_7TM"/>
</dbReference>
<dbReference type="InterPro" id="IPR000276">
    <property type="entry name" value="GPCR_Rhodpsn"/>
</dbReference>
<evidence type="ECO:0000256" key="1">
    <source>
        <dbReference type="ARBA" id="ARBA00004141"/>
    </source>
</evidence>
<evidence type="ECO:0000256" key="7">
    <source>
        <dbReference type="ARBA" id="ARBA00023224"/>
    </source>
</evidence>
<feature type="transmembrane region" description="Helical" evidence="8">
    <location>
        <begin position="103"/>
        <end position="123"/>
    </location>
</feature>
<feature type="transmembrane region" description="Helical" evidence="8">
    <location>
        <begin position="143"/>
        <end position="161"/>
    </location>
</feature>
<dbReference type="PRINTS" id="PR00237">
    <property type="entry name" value="GPCRRHODOPSN"/>
</dbReference>
<sequence>MLPCFVWISLPDLLNALPFNRSLEEPFVIPNISGFFSWDNDSLADWQSFVGRSRYGAESQSVTVKALLVAAYSFIIVFSLFGNLLVCHVVIKAKRMHSATSLFIVNLAVADIMITLLNTPFTLARFVNSTWVFGKGMCHVSRFAQYCSLHVSALTLTAIAVDRHQRGSYPMPVSAGFPRAC</sequence>
<dbReference type="Pfam" id="PF00001">
    <property type="entry name" value="7tm_1"/>
    <property type="match status" value="1"/>
</dbReference>
<comment type="subcellular location">
    <subcellularLocation>
        <location evidence="1">Membrane</location>
        <topology evidence="1">Multi-pass membrane protein</topology>
    </subcellularLocation>
</comment>
<keyword evidence="2 8" id="KW-0812">Transmembrane</keyword>
<evidence type="ECO:0000256" key="3">
    <source>
        <dbReference type="ARBA" id="ARBA00022989"/>
    </source>
</evidence>
<evidence type="ECO:0000256" key="4">
    <source>
        <dbReference type="ARBA" id="ARBA00023040"/>
    </source>
</evidence>
<evidence type="ECO:0000256" key="2">
    <source>
        <dbReference type="ARBA" id="ARBA00022692"/>
    </source>
</evidence>
<reference evidence="10" key="1">
    <citation type="submission" date="2025-08" db="UniProtKB">
        <authorList>
            <consortium name="Ensembl"/>
        </authorList>
    </citation>
    <scope>IDENTIFICATION</scope>
</reference>
<keyword evidence="5 8" id="KW-0472">Membrane</keyword>
<keyword evidence="11" id="KW-1185">Reference proteome</keyword>
<organism evidence="10 11">
    <name type="scientific">Calidris pygmaea</name>
    <name type="common">Spoon-billed sandpiper</name>
    <dbReference type="NCBI Taxonomy" id="425635"/>
    <lineage>
        <taxon>Eukaryota</taxon>
        <taxon>Metazoa</taxon>
        <taxon>Chordata</taxon>
        <taxon>Craniata</taxon>
        <taxon>Vertebrata</taxon>
        <taxon>Euteleostomi</taxon>
        <taxon>Archelosauria</taxon>
        <taxon>Archosauria</taxon>
        <taxon>Dinosauria</taxon>
        <taxon>Saurischia</taxon>
        <taxon>Theropoda</taxon>
        <taxon>Coelurosauria</taxon>
        <taxon>Aves</taxon>
        <taxon>Neognathae</taxon>
        <taxon>Neoaves</taxon>
        <taxon>Charadriiformes</taxon>
        <taxon>Scolopacidae</taxon>
        <taxon>Calidris</taxon>
    </lineage>
</organism>
<dbReference type="PANTHER" id="PTHR24235">
    <property type="entry name" value="NEUROPEPTIDE Y RECEPTOR"/>
    <property type="match status" value="1"/>
</dbReference>
<reference evidence="10" key="2">
    <citation type="submission" date="2025-09" db="UniProtKB">
        <authorList>
            <consortium name="Ensembl"/>
        </authorList>
    </citation>
    <scope>IDENTIFICATION</scope>
</reference>
<feature type="transmembrane region" description="Helical" evidence="8">
    <location>
        <begin position="69"/>
        <end position="91"/>
    </location>
</feature>
<evidence type="ECO:0000256" key="6">
    <source>
        <dbReference type="ARBA" id="ARBA00023170"/>
    </source>
</evidence>
<evidence type="ECO:0000256" key="8">
    <source>
        <dbReference type="SAM" id="Phobius"/>
    </source>
</evidence>
<protein>
    <submittedName>
        <fullName evidence="10">G protein-coupled receptor 83</fullName>
    </submittedName>
</protein>
<feature type="domain" description="G-protein coupled receptors family 1 profile" evidence="9">
    <location>
        <begin position="82"/>
        <end position="181"/>
    </location>
</feature>
<dbReference type="PROSITE" id="PS50262">
    <property type="entry name" value="G_PROTEIN_RECEP_F1_2"/>
    <property type="match status" value="1"/>
</dbReference>
<dbReference type="GO" id="GO:0004930">
    <property type="term" value="F:G protein-coupled receptor activity"/>
    <property type="evidence" value="ECO:0007669"/>
    <property type="project" value="UniProtKB-KW"/>
</dbReference>
<proteinExistence type="predicted"/>
<accession>A0A8C3JM98</accession>
<dbReference type="SUPFAM" id="SSF81321">
    <property type="entry name" value="Family A G protein-coupled receptor-like"/>
    <property type="match status" value="1"/>
</dbReference>
<keyword evidence="4" id="KW-0297">G-protein coupled receptor</keyword>
<evidence type="ECO:0000313" key="10">
    <source>
        <dbReference type="Ensembl" id="ENSCPGP00000010084.1"/>
    </source>
</evidence>
<dbReference type="Proteomes" id="UP000694419">
    <property type="component" value="Unplaced"/>
</dbReference>
<dbReference type="AlphaFoldDB" id="A0A8C3JM98"/>
<keyword evidence="3 8" id="KW-1133">Transmembrane helix</keyword>
<evidence type="ECO:0000259" key="9">
    <source>
        <dbReference type="PROSITE" id="PS50262"/>
    </source>
</evidence>
<evidence type="ECO:0000313" key="11">
    <source>
        <dbReference type="Proteomes" id="UP000694419"/>
    </source>
</evidence>
<keyword evidence="7" id="KW-0807">Transducer</keyword>
<evidence type="ECO:0000256" key="5">
    <source>
        <dbReference type="ARBA" id="ARBA00023136"/>
    </source>
</evidence>
<name>A0A8C3JM98_9CHAR</name>
<dbReference type="PANTHER" id="PTHR24235:SF29">
    <property type="entry name" value="GH23382P"/>
    <property type="match status" value="1"/>
</dbReference>